<evidence type="ECO:0000313" key="1">
    <source>
        <dbReference type="EMBL" id="CUP59571.1"/>
    </source>
</evidence>
<protein>
    <recommendedName>
        <fullName evidence="3">Six-hairpin glycosidase</fullName>
    </recommendedName>
</protein>
<accession>A0A174PJ36</accession>
<dbReference type="EMBL" id="CZAL01000012">
    <property type="protein sequence ID" value="CUP59571.1"/>
    <property type="molecule type" value="Genomic_DNA"/>
</dbReference>
<dbReference type="AlphaFoldDB" id="A0A174PJ36"/>
<evidence type="ECO:0000313" key="2">
    <source>
        <dbReference type="Proteomes" id="UP000095709"/>
    </source>
</evidence>
<sequence>MRVGNVKEIVFSKDPKQMNWLREEFPYAEVKCPPEFSAEVQNEKDGDVLTTKIVVSYNGAHPYFTNAGSIGVSFPLQDRYTDSVTCRDYRCHAHIFCGENTSYIMALRMGGAAPHLGMVLTKGSLSAYSIERDLKLQSNDRGCFWLHPSAQEFAPGDTMKLEWKVFPHRGREDFREKLRAFPRVILVDAEQYVIYPGETSKVTIEPTFPAEKVTINGASLEKTENSVYEYLFENEKTGEYVLSICADEVKTTCRLLVQERPETLAAKRCAFIVDHQQYHGKIKELQGAYLPYDNEEKILVCTSENDFNAGRERTGMGVLIARALQQNLLKDREKAEQSLREYHAFYLRELVNASTGLVCNCSGKDNSYFRLYNYPWAVTFFLECWKLWGEKEDLKTAVHITEKFYEQDGFRFYPIEMPIVMLCHELEKAGEQEDLKTVRDLFRCHADQLIEIGTAYPASEVNYEQSIVQPAAEVILQVYEVTGEEKYLRGAEQQIAVLELFDGQQPDYHLHETAIRHWDGYWFGKRRVFGDTFPHYWSAENGRTFKRYARLTGNEEYNIRGEHSLRGVLSMFFEDGTATCAYVYPYSVNGQKTDFADPYANDQDWGLCMNLE</sequence>
<dbReference type="InterPro" id="IPR008928">
    <property type="entry name" value="6-hairpin_glycosidase_sf"/>
</dbReference>
<proteinExistence type="predicted"/>
<dbReference type="SUPFAM" id="SSF48208">
    <property type="entry name" value="Six-hairpin glycosidases"/>
    <property type="match status" value="1"/>
</dbReference>
<organism evidence="1 2">
    <name type="scientific">Fusicatenibacter saccharivorans</name>
    <dbReference type="NCBI Taxonomy" id="1150298"/>
    <lineage>
        <taxon>Bacteria</taxon>
        <taxon>Bacillati</taxon>
        <taxon>Bacillota</taxon>
        <taxon>Clostridia</taxon>
        <taxon>Lachnospirales</taxon>
        <taxon>Lachnospiraceae</taxon>
        <taxon>Fusicatenibacter</taxon>
    </lineage>
</organism>
<evidence type="ECO:0008006" key="3">
    <source>
        <dbReference type="Google" id="ProtNLM"/>
    </source>
</evidence>
<gene>
    <name evidence="1" type="ORF">ERS852498_02348</name>
</gene>
<reference evidence="1 2" key="1">
    <citation type="submission" date="2015-09" db="EMBL/GenBank/DDBJ databases">
        <authorList>
            <consortium name="Pathogen Informatics"/>
        </authorList>
    </citation>
    <scope>NUCLEOTIDE SEQUENCE [LARGE SCALE GENOMIC DNA]</scope>
    <source>
        <strain evidence="1 2">2789STDY5834885</strain>
    </source>
</reference>
<dbReference type="Proteomes" id="UP000095709">
    <property type="component" value="Unassembled WGS sequence"/>
</dbReference>
<name>A0A174PJ36_9FIRM</name>
<dbReference type="RefSeq" id="WP_055267232.1">
    <property type="nucleotide sequence ID" value="NZ_CZAL01000012.1"/>
</dbReference>
<dbReference type="GO" id="GO:0005975">
    <property type="term" value="P:carbohydrate metabolic process"/>
    <property type="evidence" value="ECO:0007669"/>
    <property type="project" value="InterPro"/>
</dbReference>